<dbReference type="SUPFAM" id="SSF52540">
    <property type="entry name" value="P-loop containing nucleoside triphosphate hydrolases"/>
    <property type="match status" value="1"/>
</dbReference>
<dbReference type="Pfam" id="PF00005">
    <property type="entry name" value="ABC_tran"/>
    <property type="match status" value="1"/>
</dbReference>
<protein>
    <submittedName>
        <fullName evidence="6">ATP-binding cassette domain-containing protein</fullName>
    </submittedName>
</protein>
<keyword evidence="4 6" id="KW-0067">ATP-binding</keyword>
<dbReference type="GO" id="GO:0005524">
    <property type="term" value="F:ATP binding"/>
    <property type="evidence" value="ECO:0007669"/>
    <property type="project" value="UniProtKB-KW"/>
</dbReference>
<dbReference type="Gene3D" id="3.40.50.300">
    <property type="entry name" value="P-loop containing nucleotide triphosphate hydrolases"/>
    <property type="match status" value="1"/>
</dbReference>
<evidence type="ECO:0000313" key="7">
    <source>
        <dbReference type="Proteomes" id="UP001185706"/>
    </source>
</evidence>
<keyword evidence="2" id="KW-0813">Transport</keyword>
<comment type="caution">
    <text evidence="6">The sequence shown here is derived from an EMBL/GenBank/DDBJ whole genome shotgun (WGS) entry which is preliminary data.</text>
</comment>
<reference evidence="6" key="1">
    <citation type="submission" date="2023-08" db="EMBL/GenBank/DDBJ databases">
        <title>Genomic characterization of the C. tuberculostearicum species complex, a ubiquitous member of the human skin microbiome.</title>
        <authorList>
            <person name="Ahmed N."/>
            <person name="Deming C."/>
            <person name="Conlan S."/>
            <person name="Segre J."/>
        </authorList>
    </citation>
    <scope>NUCLEOTIDE SEQUENCE</scope>
    <source>
        <strain evidence="6">CTNIH22</strain>
    </source>
</reference>
<dbReference type="EMBL" id="JAVBIB010000027">
    <property type="protein sequence ID" value="MDV2420432.1"/>
    <property type="molecule type" value="Genomic_DNA"/>
</dbReference>
<dbReference type="InterPro" id="IPR027417">
    <property type="entry name" value="P-loop_NTPase"/>
</dbReference>
<dbReference type="InterPro" id="IPR050153">
    <property type="entry name" value="Metal_Ion_Import_ABC"/>
</dbReference>
<organism evidence="6 7">
    <name type="scientific">Corynebacterium tuberculostearicum</name>
    <dbReference type="NCBI Taxonomy" id="38304"/>
    <lineage>
        <taxon>Bacteria</taxon>
        <taxon>Bacillati</taxon>
        <taxon>Actinomycetota</taxon>
        <taxon>Actinomycetes</taxon>
        <taxon>Mycobacteriales</taxon>
        <taxon>Corynebacteriaceae</taxon>
        <taxon>Corynebacterium</taxon>
    </lineage>
</organism>
<dbReference type="PANTHER" id="PTHR42734">
    <property type="entry name" value="METAL TRANSPORT SYSTEM ATP-BINDING PROTEIN TM_0124-RELATED"/>
    <property type="match status" value="1"/>
</dbReference>
<dbReference type="RefSeq" id="WP_316993888.1">
    <property type="nucleotide sequence ID" value="NZ_JAVBIB010000027.1"/>
</dbReference>
<dbReference type="PROSITE" id="PS50893">
    <property type="entry name" value="ABC_TRANSPORTER_2"/>
    <property type="match status" value="1"/>
</dbReference>
<evidence type="ECO:0000256" key="4">
    <source>
        <dbReference type="ARBA" id="ARBA00022840"/>
    </source>
</evidence>
<sequence>MEPLDHQVDEICMVATIQVNALRVRRSNKTILDIPQLVIDERPTLLLGANGAGKSTLFSALASDSSPKEGTVLREGSISIVEQKFNPITGFTSSEYCAYVAWLFGRDKKTAKKESLDWLDFVDLSRVSSQRCESLSGGERSRLAIATALNSGAETLLLDEPSAALDPLNKEHVTEVYQRIVDRGHNLVVSTHDAGELQRPFERVLVLDKGKLHFDGSRQDFVQLATESGNTPAHILSRSLVRRGNYSDS</sequence>
<evidence type="ECO:0000313" key="6">
    <source>
        <dbReference type="EMBL" id="MDV2420432.1"/>
    </source>
</evidence>
<dbReference type="GO" id="GO:0016887">
    <property type="term" value="F:ATP hydrolysis activity"/>
    <property type="evidence" value="ECO:0007669"/>
    <property type="project" value="InterPro"/>
</dbReference>
<evidence type="ECO:0000256" key="1">
    <source>
        <dbReference type="ARBA" id="ARBA00005417"/>
    </source>
</evidence>
<dbReference type="InterPro" id="IPR003439">
    <property type="entry name" value="ABC_transporter-like_ATP-bd"/>
</dbReference>
<dbReference type="AlphaFoldDB" id="A0AAE4NLK9"/>
<accession>A0AAE4NLK9</accession>
<evidence type="ECO:0000259" key="5">
    <source>
        <dbReference type="PROSITE" id="PS50893"/>
    </source>
</evidence>
<proteinExistence type="inferred from homology"/>
<gene>
    <name evidence="6" type="ORF">RAE03_11765</name>
</gene>
<dbReference type="Proteomes" id="UP001185706">
    <property type="component" value="Unassembled WGS sequence"/>
</dbReference>
<evidence type="ECO:0000256" key="3">
    <source>
        <dbReference type="ARBA" id="ARBA00022741"/>
    </source>
</evidence>
<dbReference type="PROSITE" id="PS00211">
    <property type="entry name" value="ABC_TRANSPORTER_1"/>
    <property type="match status" value="1"/>
</dbReference>
<dbReference type="InterPro" id="IPR017871">
    <property type="entry name" value="ABC_transporter-like_CS"/>
</dbReference>
<dbReference type="SMART" id="SM00382">
    <property type="entry name" value="AAA"/>
    <property type="match status" value="1"/>
</dbReference>
<feature type="domain" description="ABC transporter" evidence="5">
    <location>
        <begin position="17"/>
        <end position="234"/>
    </location>
</feature>
<name>A0AAE4NLK9_9CORY</name>
<evidence type="ECO:0000256" key="2">
    <source>
        <dbReference type="ARBA" id="ARBA00022448"/>
    </source>
</evidence>
<dbReference type="PANTHER" id="PTHR42734:SF17">
    <property type="entry name" value="METAL TRANSPORT SYSTEM ATP-BINDING PROTEIN TM_0124-RELATED"/>
    <property type="match status" value="1"/>
</dbReference>
<dbReference type="InterPro" id="IPR003593">
    <property type="entry name" value="AAA+_ATPase"/>
</dbReference>
<keyword evidence="3" id="KW-0547">Nucleotide-binding</keyword>
<comment type="similarity">
    <text evidence="1">Belongs to the ABC transporter superfamily.</text>
</comment>